<proteinExistence type="predicted"/>
<evidence type="ECO:0000256" key="1">
    <source>
        <dbReference type="ARBA" id="ARBA00004651"/>
    </source>
</evidence>
<dbReference type="EMBL" id="BARS01016313">
    <property type="protein sequence ID" value="GAF86454.1"/>
    <property type="molecule type" value="Genomic_DNA"/>
</dbReference>
<evidence type="ECO:0000256" key="7">
    <source>
        <dbReference type="SAM" id="Phobius"/>
    </source>
</evidence>
<feature type="transmembrane region" description="Helical" evidence="7">
    <location>
        <begin position="44"/>
        <end position="62"/>
    </location>
</feature>
<keyword evidence="4 7" id="KW-0812">Transmembrane</keyword>
<keyword evidence="3" id="KW-1003">Cell membrane</keyword>
<keyword evidence="6 7" id="KW-0472">Membrane</keyword>
<sequence length="156" mass="16809">MVYVAGLSGGMEKLGFAFAIMVLLQSCTSYFAGRFSDKLGRRPFLFITAYADAVILLLYTVINQTYQLYLLQGILGITNGVSDTISTSLLGDLTIKEKRGSSVGKFNAIVGLSSAVGLSLGGYMAKIYGIKSLFYLAAIVVTLSTVLLFFIREAED</sequence>
<evidence type="ECO:0000259" key="8">
    <source>
        <dbReference type="PROSITE" id="PS50850"/>
    </source>
</evidence>
<dbReference type="PANTHER" id="PTHR43414:SF6">
    <property type="entry name" value="MULTIDRUG RESISTANCE PROTEIN MDTG"/>
    <property type="match status" value="1"/>
</dbReference>
<dbReference type="Pfam" id="PF07690">
    <property type="entry name" value="MFS_1"/>
    <property type="match status" value="1"/>
</dbReference>
<dbReference type="InterPro" id="IPR005829">
    <property type="entry name" value="Sugar_transporter_CS"/>
</dbReference>
<dbReference type="GO" id="GO:0005886">
    <property type="term" value="C:plasma membrane"/>
    <property type="evidence" value="ECO:0007669"/>
    <property type="project" value="UniProtKB-SubCell"/>
</dbReference>
<feature type="domain" description="Major facilitator superfamily (MFS) profile" evidence="8">
    <location>
        <begin position="1"/>
        <end position="156"/>
    </location>
</feature>
<dbReference type="InterPro" id="IPR011701">
    <property type="entry name" value="MFS"/>
</dbReference>
<dbReference type="InterPro" id="IPR036259">
    <property type="entry name" value="MFS_trans_sf"/>
</dbReference>
<evidence type="ECO:0000256" key="2">
    <source>
        <dbReference type="ARBA" id="ARBA00022448"/>
    </source>
</evidence>
<dbReference type="PROSITE" id="PS50850">
    <property type="entry name" value="MFS"/>
    <property type="match status" value="1"/>
</dbReference>
<keyword evidence="2" id="KW-0813">Transport</keyword>
<feature type="transmembrane region" description="Helical" evidence="7">
    <location>
        <begin position="132"/>
        <end position="151"/>
    </location>
</feature>
<protein>
    <recommendedName>
        <fullName evidence="8">Major facilitator superfamily (MFS) profile domain-containing protein</fullName>
    </recommendedName>
</protein>
<dbReference type="SUPFAM" id="SSF103473">
    <property type="entry name" value="MFS general substrate transporter"/>
    <property type="match status" value="1"/>
</dbReference>
<feature type="transmembrane region" description="Helical" evidence="7">
    <location>
        <begin position="106"/>
        <end position="125"/>
    </location>
</feature>
<evidence type="ECO:0000256" key="6">
    <source>
        <dbReference type="ARBA" id="ARBA00023136"/>
    </source>
</evidence>
<keyword evidence="5 7" id="KW-1133">Transmembrane helix</keyword>
<dbReference type="Gene3D" id="1.20.1250.20">
    <property type="entry name" value="MFS general substrate transporter like domains"/>
    <property type="match status" value="1"/>
</dbReference>
<dbReference type="GO" id="GO:0022857">
    <property type="term" value="F:transmembrane transporter activity"/>
    <property type="evidence" value="ECO:0007669"/>
    <property type="project" value="InterPro"/>
</dbReference>
<comment type="caution">
    <text evidence="9">The sequence shown here is derived from an EMBL/GenBank/DDBJ whole genome shotgun (WGS) entry which is preliminary data.</text>
</comment>
<dbReference type="AlphaFoldDB" id="X0SZT9"/>
<organism evidence="9">
    <name type="scientific">marine sediment metagenome</name>
    <dbReference type="NCBI Taxonomy" id="412755"/>
    <lineage>
        <taxon>unclassified sequences</taxon>
        <taxon>metagenomes</taxon>
        <taxon>ecological metagenomes</taxon>
    </lineage>
</organism>
<evidence type="ECO:0000256" key="5">
    <source>
        <dbReference type="ARBA" id="ARBA00022989"/>
    </source>
</evidence>
<evidence type="ECO:0000256" key="4">
    <source>
        <dbReference type="ARBA" id="ARBA00022692"/>
    </source>
</evidence>
<reference evidence="9" key="1">
    <citation type="journal article" date="2014" name="Front. Microbiol.">
        <title>High frequency of phylogenetically diverse reductive dehalogenase-homologous genes in deep subseafloor sedimentary metagenomes.</title>
        <authorList>
            <person name="Kawai M."/>
            <person name="Futagami T."/>
            <person name="Toyoda A."/>
            <person name="Takaki Y."/>
            <person name="Nishi S."/>
            <person name="Hori S."/>
            <person name="Arai W."/>
            <person name="Tsubouchi T."/>
            <person name="Morono Y."/>
            <person name="Uchiyama I."/>
            <person name="Ito T."/>
            <person name="Fujiyama A."/>
            <person name="Inagaki F."/>
            <person name="Takami H."/>
        </authorList>
    </citation>
    <scope>NUCLEOTIDE SEQUENCE</scope>
    <source>
        <strain evidence="9">Expedition CK06-06</strain>
    </source>
</reference>
<name>X0SZT9_9ZZZZ</name>
<dbReference type="InterPro" id="IPR020846">
    <property type="entry name" value="MFS_dom"/>
</dbReference>
<gene>
    <name evidence="9" type="ORF">S01H1_26864</name>
</gene>
<evidence type="ECO:0000256" key="3">
    <source>
        <dbReference type="ARBA" id="ARBA00022475"/>
    </source>
</evidence>
<dbReference type="PROSITE" id="PS00216">
    <property type="entry name" value="SUGAR_TRANSPORT_1"/>
    <property type="match status" value="1"/>
</dbReference>
<comment type="subcellular location">
    <subcellularLocation>
        <location evidence="1">Cell membrane</location>
        <topology evidence="1">Multi-pass membrane protein</topology>
    </subcellularLocation>
</comment>
<dbReference type="PANTHER" id="PTHR43414">
    <property type="entry name" value="MULTIDRUG RESISTANCE PROTEIN MDTG"/>
    <property type="match status" value="1"/>
</dbReference>
<feature type="transmembrane region" description="Helical" evidence="7">
    <location>
        <begin position="14"/>
        <end position="32"/>
    </location>
</feature>
<accession>X0SZT9</accession>
<evidence type="ECO:0000313" key="9">
    <source>
        <dbReference type="EMBL" id="GAF86454.1"/>
    </source>
</evidence>